<dbReference type="Proteomes" id="UP001170717">
    <property type="component" value="Unassembled WGS sequence"/>
</dbReference>
<comment type="caution">
    <text evidence="2">The sequence shown here is derived from an EMBL/GenBank/DDBJ whole genome shotgun (WGS) entry which is preliminary data.</text>
</comment>
<dbReference type="EMBL" id="JAUOQI010000016">
    <property type="protein sequence ID" value="MDO6579181.1"/>
    <property type="molecule type" value="Genomic_DNA"/>
</dbReference>
<feature type="domain" description="YHYH" evidence="1">
    <location>
        <begin position="178"/>
        <end position="307"/>
    </location>
</feature>
<dbReference type="PROSITE" id="PS51257">
    <property type="entry name" value="PROKAR_LIPOPROTEIN"/>
    <property type="match status" value="1"/>
</dbReference>
<evidence type="ECO:0000313" key="3">
    <source>
        <dbReference type="Proteomes" id="UP001170717"/>
    </source>
</evidence>
<gene>
    <name evidence="2" type="ORF">Q4527_17390</name>
</gene>
<dbReference type="AlphaFoldDB" id="A0AAW7Z890"/>
<evidence type="ECO:0000313" key="2">
    <source>
        <dbReference type="EMBL" id="MDO6579181.1"/>
    </source>
</evidence>
<dbReference type="Pfam" id="PF14240">
    <property type="entry name" value="YHYH"/>
    <property type="match status" value="2"/>
</dbReference>
<dbReference type="InterPro" id="IPR025924">
    <property type="entry name" value="YHYH_dom"/>
</dbReference>
<accession>A0AAW7Z890</accession>
<proteinExistence type="predicted"/>
<sequence>MHSVKVFLIAFIFSVTLVGCGGSSDDTSVVDEVIVDDDTQDDSVDDTVDDEITTYYNVDLFTVLPLTENEVSCTLENGSETTCYELTFAANTVGDTEGEGTVGPYCPDSISTPRIEAGLGVYDGETNPGFQSLVDAAQGMDADGYDIVDEDGNIRSGGGGDFSYCLSMAFDSSLTVTYLIPVTPEFRSEAYYIPTVGSIGLGINGIPIKGDPPSVTTAEAGIGGTGSGNIPALDHCGGHADPAGYYHWHFIPQSINTVFDAPEYNFTNLYGISCTNTYIEYEDHAAFAGLAKDGFPIYAAYDLIDGTNTLPADVATIDECNGHTHATEEFPDGAYHYHALETEAPTVPVCLMGSYVDRNDFSVQ</sequence>
<name>A0AAW7Z890_9ALTE</name>
<dbReference type="RefSeq" id="WP_303538909.1">
    <property type="nucleotide sequence ID" value="NZ_JAUOQI010000016.1"/>
</dbReference>
<evidence type="ECO:0000259" key="1">
    <source>
        <dbReference type="Pfam" id="PF14240"/>
    </source>
</evidence>
<reference evidence="2" key="1">
    <citation type="submission" date="2023-07" db="EMBL/GenBank/DDBJ databases">
        <title>Genome content predicts the carbon catabolic preferences of heterotrophic bacteria.</title>
        <authorList>
            <person name="Gralka M."/>
        </authorList>
    </citation>
    <scope>NUCLEOTIDE SEQUENCE</scope>
    <source>
        <strain evidence="2">F2M12</strain>
    </source>
</reference>
<protein>
    <submittedName>
        <fullName evidence="2">YHYH protein</fullName>
    </submittedName>
</protein>
<organism evidence="2 3">
    <name type="scientific">Alteromonas stellipolaris</name>
    <dbReference type="NCBI Taxonomy" id="233316"/>
    <lineage>
        <taxon>Bacteria</taxon>
        <taxon>Pseudomonadati</taxon>
        <taxon>Pseudomonadota</taxon>
        <taxon>Gammaproteobacteria</taxon>
        <taxon>Alteromonadales</taxon>
        <taxon>Alteromonadaceae</taxon>
        <taxon>Alteromonas/Salinimonas group</taxon>
        <taxon>Alteromonas</taxon>
    </lineage>
</organism>
<feature type="domain" description="YHYH" evidence="1">
    <location>
        <begin position="314"/>
        <end position="353"/>
    </location>
</feature>